<dbReference type="SUPFAM" id="SSF46894">
    <property type="entry name" value="C-terminal effector domain of the bipartite response regulators"/>
    <property type="match status" value="1"/>
</dbReference>
<dbReference type="GO" id="GO:0000160">
    <property type="term" value="P:phosphorelay signal transduction system"/>
    <property type="evidence" value="ECO:0007669"/>
    <property type="project" value="InterPro"/>
</dbReference>
<dbReference type="InterPro" id="IPR036388">
    <property type="entry name" value="WH-like_DNA-bd_sf"/>
</dbReference>
<evidence type="ECO:0000313" key="5">
    <source>
        <dbReference type="Proteomes" id="UP000199002"/>
    </source>
</evidence>
<sequence>MLLTFRDCELDTRLFTLRCQGQPRQVEPQVFDLLAYLLLHRHRIVSRQELLDALWAGKVVSESALSSCIKAARQAIGDSGTAQACIATIQRRGYRFVATATEHEPPTLLCQSAPGAGPDLPLDKARDAHPHRASIAVMPFADLSPVAGGRGGTADALAHDVITRLAQLRSLFVIAQGTVFALHERDIGPQEAARLLDVDYVVSGTVRRHAQRLVVTAELVEVRTAHVVWADIFDRPLDDAFSVLDDIGSQIVAIAASEIELAERNRALLRPPNTLDAWEAHHRGLWHMYRFNQADNERARQFFAMAVHLDPTFARAYAGLSFTHFQNAFQGWSERAAACDLAMATARQSLDADDRNPAAHWAMGRALWLRAQQDSAVVELEQAIHLSPSFALGHYTLAFVQSQAGDPQAAIAASDHSRLLSPFDPLLFGMLGARAMALVRLGRFDEAADWAVKAAARPNAHAHIRAIAAYSLALAGALDLARTYATEIRQARPNYQADDFFAAFRFDPQGAALFRQGAARIGMA</sequence>
<protein>
    <submittedName>
        <fullName evidence="4">TolB amino-terminal domain-containing protein</fullName>
    </submittedName>
</protein>
<keyword evidence="5" id="KW-1185">Reference proteome</keyword>
<dbReference type="Gene3D" id="1.10.10.10">
    <property type="entry name" value="Winged helix-like DNA-binding domain superfamily/Winged helix DNA-binding domain"/>
    <property type="match status" value="1"/>
</dbReference>
<dbReference type="AlphaFoldDB" id="A0A1H4D7C9"/>
<dbReference type="GO" id="GO:0003677">
    <property type="term" value="F:DNA binding"/>
    <property type="evidence" value="ECO:0007669"/>
    <property type="project" value="UniProtKB-UniRule"/>
</dbReference>
<dbReference type="GeneID" id="34231701"/>
<dbReference type="RefSeq" id="WP_159433790.1">
    <property type="nucleotide sequence ID" value="NZ_CAXIQM010000033.1"/>
</dbReference>
<proteinExistence type="predicted"/>
<reference evidence="5" key="1">
    <citation type="submission" date="2016-10" db="EMBL/GenBank/DDBJ databases">
        <authorList>
            <person name="Varghese N."/>
            <person name="Submissions S."/>
        </authorList>
    </citation>
    <scope>NUCLEOTIDE SEQUENCE [LARGE SCALE GENOMIC DNA]</scope>
    <source>
        <strain evidence="5">DSM 25157</strain>
    </source>
</reference>
<dbReference type="InterPro" id="IPR016032">
    <property type="entry name" value="Sig_transdc_resp-reg_C-effctor"/>
</dbReference>
<dbReference type="InterPro" id="IPR001867">
    <property type="entry name" value="OmpR/PhoB-type_DNA-bd"/>
</dbReference>
<keyword evidence="1 2" id="KW-0238">DNA-binding</keyword>
<dbReference type="STRING" id="592050.SAMN05421875_12313"/>
<dbReference type="SUPFAM" id="SSF48452">
    <property type="entry name" value="TPR-like"/>
    <property type="match status" value="1"/>
</dbReference>
<dbReference type="CDD" id="cd00383">
    <property type="entry name" value="trans_reg_C"/>
    <property type="match status" value="1"/>
</dbReference>
<dbReference type="GO" id="GO:0006355">
    <property type="term" value="P:regulation of DNA-templated transcription"/>
    <property type="evidence" value="ECO:0007669"/>
    <property type="project" value="InterPro"/>
</dbReference>
<dbReference type="InterPro" id="IPR011990">
    <property type="entry name" value="TPR-like_helical_dom_sf"/>
</dbReference>
<organism evidence="4 5">
    <name type="scientific">Acidovorax soli</name>
    <dbReference type="NCBI Taxonomy" id="592050"/>
    <lineage>
        <taxon>Bacteria</taxon>
        <taxon>Pseudomonadati</taxon>
        <taxon>Pseudomonadota</taxon>
        <taxon>Betaproteobacteria</taxon>
        <taxon>Burkholderiales</taxon>
        <taxon>Comamonadaceae</taxon>
        <taxon>Acidovorax</taxon>
    </lineage>
</organism>
<evidence type="ECO:0000256" key="2">
    <source>
        <dbReference type="PROSITE-ProRule" id="PRU01091"/>
    </source>
</evidence>
<evidence type="ECO:0000259" key="3">
    <source>
        <dbReference type="PROSITE" id="PS51755"/>
    </source>
</evidence>
<evidence type="ECO:0000256" key="1">
    <source>
        <dbReference type="ARBA" id="ARBA00023125"/>
    </source>
</evidence>
<evidence type="ECO:0000313" key="4">
    <source>
        <dbReference type="EMBL" id="SEA68478.1"/>
    </source>
</evidence>
<accession>A0A1H4D7C9</accession>
<dbReference type="SMART" id="SM00862">
    <property type="entry name" value="Trans_reg_C"/>
    <property type="match status" value="1"/>
</dbReference>
<dbReference type="PROSITE" id="PS51755">
    <property type="entry name" value="OMPR_PHOB"/>
    <property type="match status" value="1"/>
</dbReference>
<feature type="DNA-binding region" description="OmpR/PhoB-type" evidence="2">
    <location>
        <begin position="1"/>
        <end position="98"/>
    </location>
</feature>
<feature type="domain" description="OmpR/PhoB-type" evidence="3">
    <location>
        <begin position="1"/>
        <end position="98"/>
    </location>
</feature>
<dbReference type="Proteomes" id="UP000199002">
    <property type="component" value="Unassembled WGS sequence"/>
</dbReference>
<dbReference type="EMBL" id="FNQJ01000023">
    <property type="protein sequence ID" value="SEA68478.1"/>
    <property type="molecule type" value="Genomic_DNA"/>
</dbReference>
<dbReference type="Pfam" id="PF00486">
    <property type="entry name" value="Trans_reg_C"/>
    <property type="match status" value="1"/>
</dbReference>
<dbReference type="Gene3D" id="1.25.40.10">
    <property type="entry name" value="Tetratricopeptide repeat domain"/>
    <property type="match status" value="1"/>
</dbReference>
<name>A0A1H4D7C9_9BURK</name>
<gene>
    <name evidence="4" type="ORF">SAMN05421875_12313</name>
</gene>